<proteinExistence type="inferred from homology"/>
<dbReference type="PANTHER" id="PTHR30472">
    <property type="entry name" value="FERRIC ENTEROBACTIN TRANSPORT SYSTEM PERMEASE PROTEIN"/>
    <property type="match status" value="1"/>
</dbReference>
<dbReference type="GO" id="GO:0022857">
    <property type="term" value="F:transmembrane transporter activity"/>
    <property type="evidence" value="ECO:0007669"/>
    <property type="project" value="InterPro"/>
</dbReference>
<dbReference type="InterPro" id="IPR037294">
    <property type="entry name" value="ABC_BtuC-like"/>
</dbReference>
<comment type="subcellular location">
    <subcellularLocation>
        <location evidence="1">Cell membrane</location>
        <topology evidence="1">Multi-pass membrane protein</topology>
    </subcellularLocation>
</comment>
<reference evidence="10" key="1">
    <citation type="submission" date="2015-08" db="EMBL/GenBank/DDBJ databases">
        <title>Complete Genome Sequence of Azospirillum thiophilum BV-S.</title>
        <authorList>
            <person name="Fomenkov A."/>
            <person name="Vincze T."/>
            <person name="Grabovich M."/>
            <person name="Dubinina G."/>
            <person name="Orlova M."/>
            <person name="Belousova E."/>
            <person name="Roberts R.J."/>
        </authorList>
    </citation>
    <scope>NUCLEOTIDE SEQUENCE [LARGE SCALE GENOMIC DNA]</scope>
    <source>
        <strain evidence="10">BV-S</strain>
    </source>
</reference>
<dbReference type="InterPro" id="IPR000522">
    <property type="entry name" value="ABC_transptr_permease_BtuC"/>
</dbReference>
<keyword evidence="4" id="KW-1003">Cell membrane</keyword>
<sequence length="349" mass="35717">MSRAHPQVLVWRAGALSVRLPVRPALAAAGLFLALVLLAFWALGRGSEPIPAREILGYLGLGDAVPDEGRRLVLSAFRAPRVWLAMLCGAMLALAGATMQALTRNGLADPGLMGVREGAALCVVTLLLLLPGTPLWWRPVAGLCGGLAVGALVLLLARAGSGLRLVLVGIGVSWCLSAVLAILLAAAETRNLQAAMLWLAGNIQAADWPMVRLAALLTAAGAGLLLLSSPVAEARLLGDSLAVSLGTRLRAVTVAQFLVALFLVAGAVSVAGGLGFVGLIAPHLARALPAGSPRARLIGTGLIGAMLVLLADTIGRSAFAPVELPTGVVLAAVGAPTLILLLWTRRNQL</sequence>
<keyword evidence="10" id="KW-1185">Reference proteome</keyword>
<evidence type="ECO:0000256" key="3">
    <source>
        <dbReference type="ARBA" id="ARBA00022448"/>
    </source>
</evidence>
<feature type="transmembrane region" description="Helical" evidence="8">
    <location>
        <begin position="252"/>
        <end position="285"/>
    </location>
</feature>
<evidence type="ECO:0000256" key="4">
    <source>
        <dbReference type="ARBA" id="ARBA00022475"/>
    </source>
</evidence>
<feature type="transmembrane region" description="Helical" evidence="8">
    <location>
        <begin position="25"/>
        <end position="43"/>
    </location>
</feature>
<organism evidence="9 10">
    <name type="scientific">Azospirillum thiophilum</name>
    <dbReference type="NCBI Taxonomy" id="528244"/>
    <lineage>
        <taxon>Bacteria</taxon>
        <taxon>Pseudomonadati</taxon>
        <taxon>Pseudomonadota</taxon>
        <taxon>Alphaproteobacteria</taxon>
        <taxon>Rhodospirillales</taxon>
        <taxon>Azospirillaceae</taxon>
        <taxon>Azospirillum</taxon>
    </lineage>
</organism>
<accession>A0AAC8W2S2</accession>
<keyword evidence="3" id="KW-0813">Transport</keyword>
<dbReference type="SUPFAM" id="SSF81345">
    <property type="entry name" value="ABC transporter involved in vitamin B12 uptake, BtuC"/>
    <property type="match status" value="1"/>
</dbReference>
<keyword evidence="7 8" id="KW-0472">Membrane</keyword>
<name>A0AAC8W2S2_9PROT</name>
<reference evidence="9 10" key="2">
    <citation type="journal article" date="2016" name="Genome Announc.">
        <title>Complete Genome Sequence of a Strain of Azospirillum thiophilum Isolated from a Sulfide Spring.</title>
        <authorList>
            <person name="Fomenkov A."/>
            <person name="Vincze T."/>
            <person name="Grabovich M."/>
            <person name="Anton B.P."/>
            <person name="Dubinina G."/>
            <person name="Orlova M."/>
            <person name="Belousova E."/>
            <person name="Roberts R.J."/>
        </authorList>
    </citation>
    <scope>NUCLEOTIDE SEQUENCE [LARGE SCALE GENOMIC DNA]</scope>
    <source>
        <strain evidence="9 10">BV-S</strain>
    </source>
</reference>
<evidence type="ECO:0008006" key="11">
    <source>
        <dbReference type="Google" id="ProtNLM"/>
    </source>
</evidence>
<evidence type="ECO:0000256" key="6">
    <source>
        <dbReference type="ARBA" id="ARBA00022989"/>
    </source>
</evidence>
<dbReference type="PANTHER" id="PTHR30472:SF37">
    <property type="entry name" value="FE(3+) DICITRATE TRANSPORT SYSTEM PERMEASE PROTEIN FECD-RELATED"/>
    <property type="match status" value="1"/>
</dbReference>
<dbReference type="Pfam" id="PF01032">
    <property type="entry name" value="FecCD"/>
    <property type="match status" value="1"/>
</dbReference>
<feature type="transmembrane region" description="Helical" evidence="8">
    <location>
        <begin position="324"/>
        <end position="343"/>
    </location>
</feature>
<feature type="transmembrane region" description="Helical" evidence="8">
    <location>
        <begin position="140"/>
        <end position="159"/>
    </location>
</feature>
<dbReference type="EMBL" id="CP012404">
    <property type="protein sequence ID" value="ALG74054.1"/>
    <property type="molecule type" value="Genomic_DNA"/>
</dbReference>
<keyword evidence="6 8" id="KW-1133">Transmembrane helix</keyword>
<dbReference type="GO" id="GO:0005886">
    <property type="term" value="C:plasma membrane"/>
    <property type="evidence" value="ECO:0007669"/>
    <property type="project" value="UniProtKB-SubCell"/>
</dbReference>
<dbReference type="CDD" id="cd06550">
    <property type="entry name" value="TM_ABC_iron-siderophores_like"/>
    <property type="match status" value="1"/>
</dbReference>
<dbReference type="Gene3D" id="1.10.3470.10">
    <property type="entry name" value="ABC transporter involved in vitamin B12 uptake, BtuC"/>
    <property type="match status" value="1"/>
</dbReference>
<keyword evidence="5 8" id="KW-0812">Transmembrane</keyword>
<evidence type="ECO:0000256" key="8">
    <source>
        <dbReference type="SAM" id="Phobius"/>
    </source>
</evidence>
<comment type="similarity">
    <text evidence="2">Belongs to the binding-protein-dependent transport system permease family. FecCD subfamily.</text>
</comment>
<dbReference type="Proteomes" id="UP000069935">
    <property type="component" value="Chromosome 4"/>
</dbReference>
<feature type="transmembrane region" description="Helical" evidence="8">
    <location>
        <begin position="213"/>
        <end position="232"/>
    </location>
</feature>
<evidence type="ECO:0000313" key="9">
    <source>
        <dbReference type="EMBL" id="ALG74054.1"/>
    </source>
</evidence>
<evidence type="ECO:0000313" key="10">
    <source>
        <dbReference type="Proteomes" id="UP000069935"/>
    </source>
</evidence>
<evidence type="ECO:0000256" key="5">
    <source>
        <dbReference type="ARBA" id="ARBA00022692"/>
    </source>
</evidence>
<dbReference type="AlphaFoldDB" id="A0AAC8W2S2"/>
<dbReference type="KEGG" id="ati:AL072_23880"/>
<dbReference type="GO" id="GO:0033214">
    <property type="term" value="P:siderophore-iron import into cell"/>
    <property type="evidence" value="ECO:0007669"/>
    <property type="project" value="TreeGrafter"/>
</dbReference>
<dbReference type="RefSeq" id="WP_045583629.1">
    <property type="nucleotide sequence ID" value="NZ_CP012404.1"/>
</dbReference>
<protein>
    <recommendedName>
        <fullName evidence="11">Iron ABC transporter permease</fullName>
    </recommendedName>
</protein>
<feature type="transmembrane region" description="Helical" evidence="8">
    <location>
        <begin position="82"/>
        <end position="102"/>
    </location>
</feature>
<evidence type="ECO:0000256" key="2">
    <source>
        <dbReference type="ARBA" id="ARBA00007935"/>
    </source>
</evidence>
<evidence type="ECO:0000256" key="7">
    <source>
        <dbReference type="ARBA" id="ARBA00023136"/>
    </source>
</evidence>
<gene>
    <name evidence="9" type="ORF">AL072_23880</name>
</gene>
<feature type="transmembrane region" description="Helical" evidence="8">
    <location>
        <begin position="165"/>
        <end position="187"/>
    </location>
</feature>
<evidence type="ECO:0000256" key="1">
    <source>
        <dbReference type="ARBA" id="ARBA00004651"/>
    </source>
</evidence>